<keyword evidence="5 16" id="KW-0500">Molybdenum</keyword>
<dbReference type="OrthoDB" id="8300278at2759"/>
<feature type="binding site" evidence="16">
    <location>
        <position position="960"/>
    </location>
    <ligand>
        <name>Mo-molybdopterin</name>
        <dbReference type="ChEBI" id="CHEBI:71302"/>
    </ligand>
    <ligandPart>
        <name>Mo</name>
        <dbReference type="ChEBI" id="CHEBI:28685"/>
    </ligandPart>
</feature>
<dbReference type="SUPFAM" id="SSF56176">
    <property type="entry name" value="FAD-binding/transporter-associated domain-like"/>
    <property type="match status" value="1"/>
</dbReference>
<accession>A0A7E5WMH3</accession>
<evidence type="ECO:0000313" key="19">
    <source>
        <dbReference type="Proteomes" id="UP000322000"/>
    </source>
</evidence>
<feature type="binding site" evidence="16">
    <location>
        <position position="54"/>
    </location>
    <ligand>
        <name>[2Fe-2S] cluster</name>
        <dbReference type="ChEBI" id="CHEBI:190135"/>
        <label>1</label>
    </ligand>
</feature>
<evidence type="ECO:0000256" key="1">
    <source>
        <dbReference type="ARBA" id="ARBA00001974"/>
    </source>
</evidence>
<dbReference type="PANTHER" id="PTHR11908">
    <property type="entry name" value="XANTHINE DEHYDROGENASE"/>
    <property type="match status" value="1"/>
</dbReference>
<evidence type="ECO:0000256" key="5">
    <source>
        <dbReference type="ARBA" id="ARBA00022505"/>
    </source>
</evidence>
<keyword evidence="12 16" id="KW-0411">Iron-sulfur</keyword>
<evidence type="ECO:0000256" key="13">
    <source>
        <dbReference type="ARBA" id="ARBA00023140"/>
    </source>
</evidence>
<evidence type="ECO:0000256" key="6">
    <source>
        <dbReference type="ARBA" id="ARBA00022630"/>
    </source>
</evidence>
<evidence type="ECO:0000256" key="2">
    <source>
        <dbReference type="ARBA" id="ARBA00004275"/>
    </source>
</evidence>
<protein>
    <submittedName>
        <fullName evidence="20">Xanthine dehydrogenase/oxidase-like</fullName>
    </submittedName>
</protein>
<dbReference type="KEGG" id="tnl:113503938"/>
<evidence type="ECO:0000259" key="18">
    <source>
        <dbReference type="PROSITE" id="PS51387"/>
    </source>
</evidence>
<feature type="binding site" evidence="16">
    <location>
        <position position="146"/>
    </location>
    <ligand>
        <name>[2Fe-2S] cluster</name>
        <dbReference type="ChEBI" id="CHEBI:190135"/>
        <label>2</label>
    </ligand>
</feature>
<evidence type="ECO:0000256" key="3">
    <source>
        <dbReference type="ARBA" id="ARBA00006849"/>
    </source>
</evidence>
<dbReference type="SUPFAM" id="SSF47741">
    <property type="entry name" value="CO dehydrogenase ISP C-domain like"/>
    <property type="match status" value="1"/>
</dbReference>
<dbReference type="SUPFAM" id="SSF56003">
    <property type="entry name" value="Molybdenum cofactor-binding domain"/>
    <property type="match status" value="1"/>
</dbReference>
<proteinExistence type="inferred from homology"/>
<comment type="cofactor">
    <cofactor evidence="1">
        <name>FAD</name>
        <dbReference type="ChEBI" id="CHEBI:57692"/>
    </cofactor>
</comment>
<dbReference type="GO" id="GO:0005777">
    <property type="term" value="C:peroxisome"/>
    <property type="evidence" value="ECO:0007669"/>
    <property type="project" value="UniProtKB-SubCell"/>
</dbReference>
<dbReference type="InterPro" id="IPR012675">
    <property type="entry name" value="Beta-grasp_dom_sf"/>
</dbReference>
<evidence type="ECO:0000256" key="8">
    <source>
        <dbReference type="ARBA" id="ARBA00022723"/>
    </source>
</evidence>
<dbReference type="PIRSF" id="PIRSF000127">
    <property type="entry name" value="Xanthine_DH"/>
    <property type="match status" value="1"/>
</dbReference>
<dbReference type="Gene3D" id="1.10.150.120">
    <property type="entry name" value="[2Fe-2S]-binding domain"/>
    <property type="match status" value="1"/>
</dbReference>
<dbReference type="InParanoid" id="A0A7E5WMH3"/>
<evidence type="ECO:0000256" key="12">
    <source>
        <dbReference type="ARBA" id="ARBA00023014"/>
    </source>
</evidence>
<keyword evidence="9" id="KW-0274">FAD</keyword>
<organism evidence="19 20">
    <name type="scientific">Trichoplusia ni</name>
    <name type="common">Cabbage looper</name>
    <dbReference type="NCBI Taxonomy" id="7111"/>
    <lineage>
        <taxon>Eukaryota</taxon>
        <taxon>Metazoa</taxon>
        <taxon>Ecdysozoa</taxon>
        <taxon>Arthropoda</taxon>
        <taxon>Hexapoda</taxon>
        <taxon>Insecta</taxon>
        <taxon>Pterygota</taxon>
        <taxon>Neoptera</taxon>
        <taxon>Endopterygota</taxon>
        <taxon>Lepidoptera</taxon>
        <taxon>Glossata</taxon>
        <taxon>Ditrysia</taxon>
        <taxon>Noctuoidea</taxon>
        <taxon>Noctuidae</taxon>
        <taxon>Plusiinae</taxon>
        <taxon>Trichoplusia</taxon>
    </lineage>
</organism>
<dbReference type="Pfam" id="PF00941">
    <property type="entry name" value="FAD_binding_5"/>
    <property type="match status" value="1"/>
</dbReference>
<feature type="binding site" evidence="16">
    <location>
        <position position="148"/>
    </location>
    <ligand>
        <name>[2Fe-2S] cluster</name>
        <dbReference type="ChEBI" id="CHEBI:190135"/>
        <label>2</label>
    </ligand>
</feature>
<feature type="binding site" evidence="16">
    <location>
        <position position="46"/>
    </location>
    <ligand>
        <name>[2Fe-2S] cluster</name>
        <dbReference type="ChEBI" id="CHEBI:190135"/>
        <label>1</label>
    </ligand>
</feature>
<keyword evidence="11 16" id="KW-0408">Iron</keyword>
<comment type="cofactor">
    <cofactor evidence="14">
        <name>[2Fe-2S] cluster</name>
        <dbReference type="ChEBI" id="CHEBI:190135"/>
    </cofactor>
</comment>
<feature type="domain" description="2Fe-2S ferredoxin-type" evidence="17">
    <location>
        <begin position="6"/>
        <end position="89"/>
    </location>
</feature>
<dbReference type="Pfam" id="PF01315">
    <property type="entry name" value="Ald_Xan_dh_C"/>
    <property type="match status" value="1"/>
</dbReference>
<dbReference type="Gene3D" id="3.30.365.10">
    <property type="entry name" value="Aldehyde oxidase/xanthine dehydrogenase, molybdopterin binding domain"/>
    <property type="match status" value="4"/>
</dbReference>
<keyword evidence="10" id="KW-0560">Oxidoreductase</keyword>
<evidence type="ECO:0000256" key="4">
    <source>
        <dbReference type="ARBA" id="ARBA00011738"/>
    </source>
</evidence>
<dbReference type="AlphaFoldDB" id="A0A7E5WMH3"/>
<dbReference type="GO" id="GO:0051537">
    <property type="term" value="F:2 iron, 2 sulfur cluster binding"/>
    <property type="evidence" value="ECO:0007669"/>
    <property type="project" value="UniProtKB-KW"/>
</dbReference>
<keyword evidence="13" id="KW-0576">Peroxisome</keyword>
<dbReference type="GO" id="GO:0016491">
    <property type="term" value="F:oxidoreductase activity"/>
    <property type="evidence" value="ECO:0007669"/>
    <property type="project" value="UniProtKB-KW"/>
</dbReference>
<keyword evidence="8 16" id="KW-0479">Metal-binding</keyword>
<dbReference type="InterPro" id="IPR008274">
    <property type="entry name" value="AldOxase/xan_DH_MoCoBD1"/>
</dbReference>
<dbReference type="Gene3D" id="3.30.390.50">
    <property type="entry name" value="CO dehydrogenase flavoprotein, C-terminal domain"/>
    <property type="match status" value="1"/>
</dbReference>
<evidence type="ECO:0000256" key="10">
    <source>
        <dbReference type="ARBA" id="ARBA00023002"/>
    </source>
</evidence>
<dbReference type="Pfam" id="PF20256">
    <property type="entry name" value="MoCoBD_2"/>
    <property type="match status" value="1"/>
</dbReference>
<dbReference type="InterPro" id="IPR005107">
    <property type="entry name" value="CO_DH_flav_C"/>
</dbReference>
<name>A0A7E5WMH3_TRINI</name>
<feature type="binding site" evidence="16">
    <location>
        <position position="71"/>
    </location>
    <ligand>
        <name>[2Fe-2S] cluster</name>
        <dbReference type="ChEBI" id="CHEBI:190135"/>
        <label>1</label>
    </ligand>
</feature>
<comment type="similarity">
    <text evidence="3">Belongs to the xanthine dehydrogenase family.</text>
</comment>
<dbReference type="Pfam" id="PF02738">
    <property type="entry name" value="MoCoBD_1"/>
    <property type="match status" value="1"/>
</dbReference>
<feature type="active site" description="Proton acceptor" evidence="15">
    <location>
        <position position="1134"/>
    </location>
</feature>
<dbReference type="FunFam" id="3.30.365.10:FF:000001">
    <property type="entry name" value="Xanthine dehydrogenase oxidase"/>
    <property type="match status" value="1"/>
</dbReference>
<dbReference type="SUPFAM" id="SSF54292">
    <property type="entry name" value="2Fe-2S ferredoxin-like"/>
    <property type="match status" value="1"/>
</dbReference>
<comment type="subcellular location">
    <subcellularLocation>
        <location evidence="2">Peroxisome</location>
    </subcellularLocation>
</comment>
<keyword evidence="6" id="KW-0285">Flavoprotein</keyword>
<dbReference type="InterPro" id="IPR036884">
    <property type="entry name" value="2Fe-2S-bd_dom_sf"/>
</dbReference>
<dbReference type="InterPro" id="IPR036010">
    <property type="entry name" value="2Fe-2S_ferredoxin-like_sf"/>
</dbReference>
<keyword evidence="19" id="KW-1185">Reference proteome</keyword>
<dbReference type="InterPro" id="IPR006058">
    <property type="entry name" value="2Fe2S_fd_BS"/>
</dbReference>
<feature type="binding site" evidence="16">
    <location>
        <position position="749"/>
    </location>
    <ligand>
        <name>Mo-molybdopterin</name>
        <dbReference type="ChEBI" id="CHEBI:71302"/>
    </ligand>
    <ligandPart>
        <name>Mo</name>
        <dbReference type="ChEBI" id="CHEBI:28685"/>
    </ligandPart>
</feature>
<evidence type="ECO:0000256" key="7">
    <source>
        <dbReference type="ARBA" id="ARBA00022714"/>
    </source>
</evidence>
<evidence type="ECO:0000256" key="9">
    <source>
        <dbReference type="ARBA" id="ARBA00022827"/>
    </source>
</evidence>
<keyword evidence="7 16" id="KW-0001">2Fe-2S</keyword>
<evidence type="ECO:0000313" key="20">
    <source>
        <dbReference type="RefSeq" id="XP_026741884.1"/>
    </source>
</evidence>
<dbReference type="InterPro" id="IPR016169">
    <property type="entry name" value="FAD-bd_PCMH_sub2"/>
</dbReference>
<dbReference type="SUPFAM" id="SSF54665">
    <property type="entry name" value="CO dehydrogenase molybdoprotein N-domain-like"/>
    <property type="match status" value="1"/>
</dbReference>
<dbReference type="GO" id="GO:0005506">
    <property type="term" value="F:iron ion binding"/>
    <property type="evidence" value="ECO:0007669"/>
    <property type="project" value="InterPro"/>
</dbReference>
<dbReference type="RefSeq" id="XP_026741884.1">
    <property type="nucleotide sequence ID" value="XM_026886083.1"/>
</dbReference>
<dbReference type="InterPro" id="IPR016208">
    <property type="entry name" value="Ald_Oxase/xanthine_DH-like"/>
</dbReference>
<dbReference type="GO" id="GO:0071949">
    <property type="term" value="F:FAD binding"/>
    <property type="evidence" value="ECO:0007669"/>
    <property type="project" value="InterPro"/>
</dbReference>
<dbReference type="InterPro" id="IPR036683">
    <property type="entry name" value="CO_DH_flav_C_dom_sf"/>
</dbReference>
<dbReference type="SMART" id="SM01008">
    <property type="entry name" value="Ald_Xan_dh_C"/>
    <property type="match status" value="1"/>
</dbReference>
<dbReference type="PROSITE" id="PS51387">
    <property type="entry name" value="FAD_PCMH"/>
    <property type="match status" value="1"/>
</dbReference>
<dbReference type="InterPro" id="IPR002888">
    <property type="entry name" value="2Fe-2S-bd"/>
</dbReference>
<dbReference type="PROSITE" id="PS51085">
    <property type="entry name" value="2FE2S_FER_2"/>
    <property type="match status" value="1"/>
</dbReference>
<comment type="subunit">
    <text evidence="4">Homodimer.</text>
</comment>
<comment type="cofactor">
    <cofactor evidence="16">
        <name>[2Fe-2S] cluster</name>
        <dbReference type="ChEBI" id="CHEBI:190135"/>
    </cofactor>
    <text evidence="16">Binds 2 [2Fe-2S] clusters.</text>
</comment>
<sequence length="1174" mass="131754">MTESMDRVSFKINGVKYSVGGEVSSNLTLLNYIRENLELRGTKYMCQEAGCGACVVVAQKPSALPYAVNSCMLQIVACHELEITTIEQLGNKKTGYHPLQQTLADYNGTQCGYCSPGWVMSMYSLLRNKPDITMLEVEQSLGSNICRCTGYRPILDAFKEFAKDSPKRQILDIEDLKICEKSGKACDKSNCEESEWCIVETDDVMGNDVIEIRLNDGKYWYRVVDVQSIFKILNEKGYDSYMLVGGNTAKGKNIKYLNYCGLIKLDMNTILFSGAYPILDYPKVLIDINGVKELKGYKIDQNLVIGAAVALTELLDIFKNVGKQEYFEYLTKLYDHLQKVAHIPVRNLGTIAGNLMIKHKFNFFSSDIYLLLETVGANLTIGMFSIDLYCLLLTLKFDTFPLMPRSTNASSIVSAGFLYQITKYNKVSRARIVYGGLSPTFNRALKTEQYLVGKELFTNETKRTIEKKQKSVKHLNFQGLLTLSPENIVNPRILSGAISLHDSRPVSQAQQKYDTDPSVYPLNKPIPKIEALIQCSGEAFYSDDLPTQPYEVFASFALTTVGAGEIVSINPQKALSQQGVIAFYTAKDIPGVNSFTLQTNTNVPSGEEILCDGTVRHYNQPYGIIVAETQPIAERAAKMVEVEYKNVKRPVIDIKEAVKDESRVNFYDSEEAVDRGDDIEKVVKGGNTMYGQYHFPLETIVCVIHPSEEGFIVYASSQWIGGVQVMMSKALNMQQNRIDVQVRRVGGAFGLKISRSIQSAVACGLVVQKLNRPCRFIQSLTSSMRSVGKKLPSTTNFEFLHNKNVIFTGTFDSVAQAEFIMEQIAYELSLDPVEVRLNNLKPEFTSSLVEMYNTLKKDGQYEDRRAFVNQFNKQNRWKKRGLRFSFLNFNVFPYARYNVILSVYFGDGTVVINHGGIEMGQGINTKCAQICAYYLNIPVENIQVKSTNTIISPNCVESGASLTSQNIGLGVFRCCMKLLKRLEPIKAEKPNASWIEVIQTANDSKIDLQVQDFITEDDPARYDYNVFGIALTEVEIDVLTGEYELLRVDILEDVGRSVSPELDVGQVEGAFIMGLGYWTSEKLFYDVNTGELLTNRTWNYKVPMCTDIPQDLRVYFRNNSFTFEPIQGAKIVGEPPLCLSVGIPLAIREAISQARLESNIPPTDWFPIGKFGLF</sequence>
<dbReference type="InterPro" id="IPR001041">
    <property type="entry name" value="2Fe-2S_ferredoxin-type"/>
</dbReference>
<evidence type="ECO:0000256" key="15">
    <source>
        <dbReference type="PIRSR" id="PIRSR000127-1"/>
    </source>
</evidence>
<comment type="cofactor">
    <cofactor evidence="16">
        <name>Mo-molybdopterin</name>
        <dbReference type="ChEBI" id="CHEBI:71302"/>
    </cofactor>
    <text evidence="16">Binds 1 Mo-molybdopterin (Mo-MPT) cofactor per subunit.</text>
</comment>
<reference evidence="20" key="1">
    <citation type="submission" date="2025-08" db="UniProtKB">
        <authorList>
            <consortium name="RefSeq"/>
        </authorList>
    </citation>
    <scope>IDENTIFICATION</scope>
</reference>
<dbReference type="Proteomes" id="UP000322000">
    <property type="component" value="Chromosome 20"/>
</dbReference>
<dbReference type="Gene3D" id="3.30.465.10">
    <property type="match status" value="1"/>
</dbReference>
<feature type="binding site" evidence="16">
    <location>
        <position position="111"/>
    </location>
    <ligand>
        <name>[2Fe-2S] cluster</name>
        <dbReference type="ChEBI" id="CHEBI:190135"/>
        <label>2</label>
    </ligand>
</feature>
<dbReference type="InterPro" id="IPR036856">
    <property type="entry name" value="Ald_Oxase/Xan_DH_a/b_sf"/>
</dbReference>
<dbReference type="Pfam" id="PF03450">
    <property type="entry name" value="CO_deh_flav_C"/>
    <property type="match status" value="1"/>
</dbReference>
<gene>
    <name evidence="20" type="primary">LOC113503938</name>
</gene>
<evidence type="ECO:0000259" key="17">
    <source>
        <dbReference type="PROSITE" id="PS51085"/>
    </source>
</evidence>
<dbReference type="Gene3D" id="3.90.1170.50">
    <property type="entry name" value="Aldehyde oxidase/xanthine dehydrogenase, a/b hammerhead"/>
    <property type="match status" value="1"/>
</dbReference>
<dbReference type="PROSITE" id="PS00197">
    <property type="entry name" value="2FE2S_FER_1"/>
    <property type="match status" value="1"/>
</dbReference>
<dbReference type="InterPro" id="IPR036318">
    <property type="entry name" value="FAD-bd_PCMH-like_sf"/>
</dbReference>
<dbReference type="PANTHER" id="PTHR11908:SF132">
    <property type="entry name" value="ALDEHYDE OXIDASE 1-RELATED"/>
    <property type="match status" value="1"/>
</dbReference>
<evidence type="ECO:0000256" key="14">
    <source>
        <dbReference type="ARBA" id="ARBA00034078"/>
    </source>
</evidence>
<dbReference type="InterPro" id="IPR002346">
    <property type="entry name" value="Mopterin_DH_FAD-bd"/>
</dbReference>
<dbReference type="InterPro" id="IPR016166">
    <property type="entry name" value="FAD-bd_PCMH"/>
</dbReference>
<dbReference type="GeneID" id="113503938"/>
<feature type="binding site" evidence="16">
    <location>
        <position position="114"/>
    </location>
    <ligand>
        <name>[2Fe-2S] cluster</name>
        <dbReference type="ChEBI" id="CHEBI:190135"/>
        <label>2</label>
    </ligand>
</feature>
<dbReference type="InterPro" id="IPR037165">
    <property type="entry name" value="AldOxase/xan_DH_Mopterin-bd_sf"/>
</dbReference>
<evidence type="ECO:0000256" key="16">
    <source>
        <dbReference type="PIRSR" id="PIRSR000127-3"/>
    </source>
</evidence>
<dbReference type="CDD" id="cd00207">
    <property type="entry name" value="fer2"/>
    <property type="match status" value="1"/>
</dbReference>
<dbReference type="FunFam" id="3.30.365.10:FF:000002">
    <property type="entry name" value="Xanthine dehydrogenase oxidase"/>
    <property type="match status" value="1"/>
</dbReference>
<evidence type="ECO:0000256" key="11">
    <source>
        <dbReference type="ARBA" id="ARBA00023004"/>
    </source>
</evidence>
<dbReference type="Gene3D" id="3.10.20.30">
    <property type="match status" value="1"/>
</dbReference>
<dbReference type="Pfam" id="PF01799">
    <property type="entry name" value="Fer2_2"/>
    <property type="match status" value="1"/>
</dbReference>
<dbReference type="InterPro" id="IPR000674">
    <property type="entry name" value="Ald_Oxase/Xan_DH_a/b"/>
</dbReference>
<feature type="binding site" evidence="16">
    <location>
        <position position="51"/>
    </location>
    <ligand>
        <name>[2Fe-2S] cluster</name>
        <dbReference type="ChEBI" id="CHEBI:190135"/>
        <label>1</label>
    </ligand>
</feature>
<feature type="binding site" evidence="16">
    <location>
        <position position="718"/>
    </location>
    <ligand>
        <name>Mo-molybdopterin</name>
        <dbReference type="ChEBI" id="CHEBI:71302"/>
    </ligand>
    <ligandPart>
        <name>Mo</name>
        <dbReference type="ChEBI" id="CHEBI:28685"/>
    </ligandPart>
</feature>
<feature type="domain" description="FAD-binding PCMH-type" evidence="18">
    <location>
        <begin position="213"/>
        <end position="423"/>
    </location>
</feature>
<dbReference type="SUPFAM" id="SSF55447">
    <property type="entry name" value="CO dehydrogenase flavoprotein C-terminal domain-like"/>
    <property type="match status" value="1"/>
</dbReference>
<dbReference type="InterPro" id="IPR046867">
    <property type="entry name" value="AldOxase/xan_DH_MoCoBD2"/>
</dbReference>